<dbReference type="CDD" id="cd22065">
    <property type="entry name" value="WH2_Spire_1-2_r1"/>
    <property type="match status" value="1"/>
</dbReference>
<evidence type="ECO:0000256" key="9">
    <source>
        <dbReference type="ARBA" id="ARBA00022927"/>
    </source>
</evidence>
<evidence type="ECO:0000256" key="3">
    <source>
        <dbReference type="ARBA" id="ARBA00004413"/>
    </source>
</evidence>
<feature type="region of interest" description="Disordered" evidence="14">
    <location>
        <begin position="1"/>
        <end position="60"/>
    </location>
</feature>
<keyword evidence="10" id="KW-0472">Membrane</keyword>
<evidence type="ECO:0000256" key="4">
    <source>
        <dbReference type="ARBA" id="ARBA00010956"/>
    </source>
</evidence>
<protein>
    <recommendedName>
        <fullName evidence="15">KIND domain-containing protein</fullName>
    </recommendedName>
</protein>
<feature type="compositionally biased region" description="Polar residues" evidence="14">
    <location>
        <begin position="127"/>
        <end position="140"/>
    </location>
</feature>
<dbReference type="Gene3D" id="1.10.510.10">
    <property type="entry name" value="Transferase(Phosphotransferase) domain 1"/>
    <property type="match status" value="1"/>
</dbReference>
<dbReference type="SUPFAM" id="SSF57903">
    <property type="entry name" value="FYVE/PHD zinc finger"/>
    <property type="match status" value="1"/>
</dbReference>
<dbReference type="GO" id="GO:0005938">
    <property type="term" value="C:cell cortex"/>
    <property type="evidence" value="ECO:0007669"/>
    <property type="project" value="TreeGrafter"/>
</dbReference>
<dbReference type="PROSITE" id="PS51377">
    <property type="entry name" value="KIND"/>
    <property type="match status" value="1"/>
</dbReference>
<comment type="similarity">
    <text evidence="4">Belongs to the spire family.</text>
</comment>
<evidence type="ECO:0000256" key="6">
    <source>
        <dbReference type="ARBA" id="ARBA00022475"/>
    </source>
</evidence>
<sequence>LTCGRSRWAGPDDDEAAAGGAGSAPRASRARGDDGAAMAQAGSSSGNAAAGERAGGAGRPEPWELSLEEVLKAYEQPINEEQAWAVCFQCCRGLRGAPGGRRRIRDTADILLRRDGSVSAQREPGSAESTAMVSPASSEAQKPRGGDLLLRQLGPRPAAGPLPAPIQFVVQSLGFAIYRALDWGLAEHVERELSPQLERLIDLMANSDCDDDGGGGAADEGYGAPEEEEEAEGGPRAVRTFTQAMRLCAARLTEPQGAQTHYQAVCRALFVETLELRAFLARVREAKEMLQKLREDEPQSEKPLMELDSLGRTDWARLWVQLMRELRHGVKLKKVQEQEFNSLPTEFQLTPFEMLMQDIRARNYKLRKVMVNGDIPPRVKKDAHELILDFIRSRPPLKQVSERRLRPLPQKQRTLHEKILEEIKQERRLRPVEDRHWDGRGERGFGSLPCILNACSGDVKSTSCINLSITDAGSSAQRPRPRVLLKAPTLAEMEEMNISEEEESPCGEVTLRRDRSFSEHDLAQLRSEVTSGLQPPGGLERARPRADSVQSWTPSAQEPGSVSIQSRHDPSSPPRSDLGSVEDRPGASEWLEFSHPVESLALTVEEVMDVRRVLVKAEMEKFLQNKELFSSLKKGKICCCCRTKFPLFSWPSTCLFCKRAVCSSCSIKVKMPSKKFAHIPVYTLGFESPPRVPTTKVTLAQRRDAFQCVPALGDVPVVGRRHSHLEAGRGPVCWGGVGLRGQSPGPKFLPRKSCCGMDFALPDVGAGGCGDSGGPLTAPSCPRPLQGPHWRSVEEEFPHIYTHGCVLKDVCSDCTGFVADVVRSSRRSVDALNTTPRRARQTQSLYVPNTWTLDLK</sequence>
<dbReference type="GO" id="GO:0005886">
    <property type="term" value="C:plasma membrane"/>
    <property type="evidence" value="ECO:0007669"/>
    <property type="project" value="UniProtKB-SubCell"/>
</dbReference>
<dbReference type="SMART" id="SM00750">
    <property type="entry name" value="KIND"/>
    <property type="match status" value="1"/>
</dbReference>
<dbReference type="GO" id="GO:0040038">
    <property type="term" value="P:polar body extrusion after meiotic divisions"/>
    <property type="evidence" value="ECO:0007669"/>
    <property type="project" value="TreeGrafter"/>
</dbReference>
<keyword evidence="6" id="KW-1003">Cell membrane</keyword>
<proteinExistence type="inferred from homology"/>
<evidence type="ECO:0000256" key="7">
    <source>
        <dbReference type="ARBA" id="ARBA00022490"/>
    </source>
</evidence>
<dbReference type="CDD" id="cd22081">
    <property type="entry name" value="WH2_Spire2_r4"/>
    <property type="match status" value="1"/>
</dbReference>
<dbReference type="GO" id="GO:0030659">
    <property type="term" value="C:cytoplasmic vesicle membrane"/>
    <property type="evidence" value="ECO:0007669"/>
    <property type="project" value="UniProtKB-SubCell"/>
</dbReference>
<feature type="region of interest" description="Disordered" evidence="14">
    <location>
        <begin position="208"/>
        <end position="236"/>
    </location>
</feature>
<evidence type="ECO:0000256" key="14">
    <source>
        <dbReference type="SAM" id="MobiDB-lite"/>
    </source>
</evidence>
<keyword evidence="7" id="KW-0963">Cytoplasm</keyword>
<evidence type="ECO:0000313" key="16">
    <source>
        <dbReference type="EMBL" id="TKC38615.1"/>
    </source>
</evidence>
<dbReference type="GO" id="GO:0030041">
    <property type="term" value="P:actin filament polymerization"/>
    <property type="evidence" value="ECO:0007669"/>
    <property type="project" value="TreeGrafter"/>
</dbReference>
<dbReference type="AlphaFoldDB" id="A0A4U1EPZ7"/>
<feature type="region of interest" description="Disordered" evidence="14">
    <location>
        <begin position="115"/>
        <end position="156"/>
    </location>
</feature>
<evidence type="ECO:0000313" key="17">
    <source>
        <dbReference type="Proteomes" id="UP000308365"/>
    </source>
</evidence>
<keyword evidence="5" id="KW-0813">Transport</keyword>
<organism evidence="16 17">
    <name type="scientific">Monodon monoceros</name>
    <name type="common">Narwhal</name>
    <name type="synonym">Ceratodon monodon</name>
    <dbReference type="NCBI Taxonomy" id="40151"/>
    <lineage>
        <taxon>Eukaryota</taxon>
        <taxon>Metazoa</taxon>
        <taxon>Chordata</taxon>
        <taxon>Craniata</taxon>
        <taxon>Vertebrata</taxon>
        <taxon>Euteleostomi</taxon>
        <taxon>Mammalia</taxon>
        <taxon>Eutheria</taxon>
        <taxon>Laurasiatheria</taxon>
        <taxon>Artiodactyla</taxon>
        <taxon>Whippomorpha</taxon>
        <taxon>Cetacea</taxon>
        <taxon>Odontoceti</taxon>
        <taxon>Monodontidae</taxon>
        <taxon>Monodon</taxon>
    </lineage>
</organism>
<dbReference type="GO" id="GO:0045010">
    <property type="term" value="P:actin nucleation"/>
    <property type="evidence" value="ECO:0007669"/>
    <property type="project" value="InterPro"/>
</dbReference>
<evidence type="ECO:0000256" key="12">
    <source>
        <dbReference type="ARBA" id="ARBA00023212"/>
    </source>
</evidence>
<evidence type="ECO:0000256" key="11">
    <source>
        <dbReference type="ARBA" id="ARBA00023203"/>
    </source>
</evidence>
<keyword evidence="11" id="KW-0009">Actin-binding</keyword>
<dbReference type="GO" id="GO:0005856">
    <property type="term" value="C:cytoskeleton"/>
    <property type="evidence" value="ECO:0007669"/>
    <property type="project" value="UniProtKB-SubCell"/>
</dbReference>
<dbReference type="InterPro" id="IPR011011">
    <property type="entry name" value="Znf_FYVE_PHD"/>
</dbReference>
<dbReference type="PANTHER" id="PTHR21345:SF5">
    <property type="entry name" value="PROTEIN SPIRE HOMOLOG 2"/>
    <property type="match status" value="1"/>
</dbReference>
<evidence type="ECO:0000256" key="8">
    <source>
        <dbReference type="ARBA" id="ARBA00022737"/>
    </source>
</evidence>
<evidence type="ECO:0000256" key="5">
    <source>
        <dbReference type="ARBA" id="ARBA00022448"/>
    </source>
</evidence>
<feature type="compositionally biased region" description="Polar residues" evidence="14">
    <location>
        <begin position="548"/>
        <end position="565"/>
    </location>
</feature>
<evidence type="ECO:0000259" key="15">
    <source>
        <dbReference type="PROSITE" id="PS51377"/>
    </source>
</evidence>
<dbReference type="GO" id="GO:0051639">
    <property type="term" value="P:actin filament network formation"/>
    <property type="evidence" value="ECO:0007669"/>
    <property type="project" value="TreeGrafter"/>
</dbReference>
<dbReference type="GO" id="GO:0015031">
    <property type="term" value="P:protein transport"/>
    <property type="evidence" value="ECO:0007669"/>
    <property type="project" value="UniProtKB-KW"/>
</dbReference>
<feature type="region of interest" description="Disordered" evidence="14">
    <location>
        <begin position="526"/>
        <end position="584"/>
    </location>
</feature>
<dbReference type="GO" id="GO:0048193">
    <property type="term" value="P:Golgi vesicle transport"/>
    <property type="evidence" value="ECO:0007669"/>
    <property type="project" value="TreeGrafter"/>
</dbReference>
<feature type="compositionally biased region" description="Low complexity" evidence="14">
    <location>
        <begin position="35"/>
        <end position="52"/>
    </location>
</feature>
<keyword evidence="13" id="KW-0968">Cytoplasmic vesicle</keyword>
<dbReference type="CDD" id="cd22186">
    <property type="entry name" value="WH2_Spire1-2_r3"/>
    <property type="match status" value="1"/>
</dbReference>
<keyword evidence="8" id="KW-0677">Repeat</keyword>
<reference evidence="17" key="1">
    <citation type="journal article" date="2019" name="IScience">
        <title>Narwhal Genome Reveals Long-Term Low Genetic Diversity despite Current Large Abundance Size.</title>
        <authorList>
            <person name="Westbury M.V."/>
            <person name="Petersen B."/>
            <person name="Garde E."/>
            <person name="Heide-Jorgensen M.P."/>
            <person name="Lorenzen E.D."/>
        </authorList>
    </citation>
    <scope>NUCLEOTIDE SEQUENCE [LARGE SCALE GENOMIC DNA]</scope>
</reference>
<dbReference type="InterPro" id="IPR029901">
    <property type="entry name" value="Spire"/>
</dbReference>
<dbReference type="CDD" id="cd22079">
    <property type="entry name" value="WH2_Spire2_r2"/>
    <property type="match status" value="1"/>
</dbReference>
<dbReference type="EMBL" id="RWIC01000967">
    <property type="protein sequence ID" value="TKC38615.1"/>
    <property type="molecule type" value="Genomic_DNA"/>
</dbReference>
<gene>
    <name evidence="16" type="ORF">EI555_010152</name>
</gene>
<comment type="caution">
    <text evidence="16">The sequence shown here is derived from an EMBL/GenBank/DDBJ whole genome shotgun (WGS) entry which is preliminary data.</text>
</comment>
<dbReference type="Proteomes" id="UP000308365">
    <property type="component" value="Unassembled WGS sequence"/>
</dbReference>
<name>A0A4U1EPZ7_MONMO</name>
<comment type="subcellular location">
    <subcellularLocation>
        <location evidence="3">Cell membrane</location>
        <topology evidence="3">Peripheral membrane protein</topology>
        <orientation evidence="3">Cytoplasmic side</orientation>
    </subcellularLocation>
    <subcellularLocation>
        <location evidence="2">Cytoplasm</location>
        <location evidence="2">Cytoskeleton</location>
    </subcellularLocation>
    <subcellularLocation>
        <location evidence="1">Cytoplasmic vesicle membrane</location>
        <topology evidence="1">Peripheral membrane protein</topology>
        <orientation evidence="1">Cytoplasmic side</orientation>
    </subcellularLocation>
</comment>
<feature type="non-terminal residue" evidence="16">
    <location>
        <position position="1"/>
    </location>
</feature>
<accession>A0A4U1EPZ7</accession>
<evidence type="ECO:0000256" key="10">
    <source>
        <dbReference type="ARBA" id="ARBA00023136"/>
    </source>
</evidence>
<evidence type="ECO:0000256" key="13">
    <source>
        <dbReference type="ARBA" id="ARBA00023329"/>
    </source>
</evidence>
<keyword evidence="12" id="KW-0206">Cytoskeleton</keyword>
<dbReference type="GO" id="GO:0051295">
    <property type="term" value="P:establishment of meiotic spindle localization"/>
    <property type="evidence" value="ECO:0007669"/>
    <property type="project" value="TreeGrafter"/>
</dbReference>
<dbReference type="GO" id="GO:0003779">
    <property type="term" value="F:actin binding"/>
    <property type="evidence" value="ECO:0007669"/>
    <property type="project" value="UniProtKB-KW"/>
</dbReference>
<dbReference type="GO" id="GO:0036089">
    <property type="term" value="P:cleavage furrow formation"/>
    <property type="evidence" value="ECO:0007669"/>
    <property type="project" value="TreeGrafter"/>
</dbReference>
<keyword evidence="9" id="KW-0653">Protein transport</keyword>
<feature type="domain" description="KIND" evidence="15">
    <location>
        <begin position="65"/>
        <end position="276"/>
    </location>
</feature>
<dbReference type="PANTHER" id="PTHR21345">
    <property type="entry name" value="SPIRE"/>
    <property type="match status" value="1"/>
</dbReference>
<evidence type="ECO:0000256" key="1">
    <source>
        <dbReference type="ARBA" id="ARBA00004180"/>
    </source>
</evidence>
<dbReference type="InterPro" id="IPR011019">
    <property type="entry name" value="KIND_dom"/>
</dbReference>
<evidence type="ECO:0000256" key="2">
    <source>
        <dbReference type="ARBA" id="ARBA00004245"/>
    </source>
</evidence>
<dbReference type="GO" id="GO:0008017">
    <property type="term" value="F:microtubule binding"/>
    <property type="evidence" value="ECO:0007669"/>
    <property type="project" value="TreeGrafter"/>
</dbReference>
<dbReference type="Pfam" id="PF16474">
    <property type="entry name" value="KIND"/>
    <property type="match status" value="1"/>
</dbReference>